<dbReference type="AlphaFoldDB" id="A0A8K0DDU6"/>
<dbReference type="OrthoDB" id="10017160at2759"/>
<accession>A0A8K0DDU6</accession>
<evidence type="ECO:0000313" key="1">
    <source>
        <dbReference type="EMBL" id="KAF2898900.1"/>
    </source>
</evidence>
<proteinExistence type="predicted"/>
<dbReference type="Proteomes" id="UP000801492">
    <property type="component" value="Unassembled WGS sequence"/>
</dbReference>
<gene>
    <name evidence="1" type="ORF">ILUMI_07276</name>
</gene>
<comment type="caution">
    <text evidence="1">The sequence shown here is derived from an EMBL/GenBank/DDBJ whole genome shotgun (WGS) entry which is preliminary data.</text>
</comment>
<reference evidence="1" key="1">
    <citation type="submission" date="2019-08" db="EMBL/GenBank/DDBJ databases">
        <title>The genome of the North American firefly Photinus pyralis.</title>
        <authorList>
            <consortium name="Photinus pyralis genome working group"/>
            <person name="Fallon T.R."/>
            <person name="Sander Lower S.E."/>
            <person name="Weng J.-K."/>
        </authorList>
    </citation>
    <scope>NUCLEOTIDE SEQUENCE</scope>
    <source>
        <strain evidence="1">TRF0915ILg1</strain>
        <tissue evidence="1">Whole body</tissue>
    </source>
</reference>
<name>A0A8K0DDU6_IGNLU</name>
<dbReference type="EMBL" id="VTPC01003198">
    <property type="protein sequence ID" value="KAF2898900.1"/>
    <property type="molecule type" value="Genomic_DNA"/>
</dbReference>
<sequence>MQNRSKHPPNPKRLSIRKDSKSLVWIKSSLCRPSTSIFRVLVFTHWDYGQYYLLSRKGVSVWCKEFEEELNDDPEKKRRRPKTSHTDDNCTNVERLIREDRRITVRKITAMTGISIRVVFMKS</sequence>
<organism evidence="1 2">
    <name type="scientific">Ignelater luminosus</name>
    <name type="common">Cucubano</name>
    <name type="synonym">Pyrophorus luminosus</name>
    <dbReference type="NCBI Taxonomy" id="2038154"/>
    <lineage>
        <taxon>Eukaryota</taxon>
        <taxon>Metazoa</taxon>
        <taxon>Ecdysozoa</taxon>
        <taxon>Arthropoda</taxon>
        <taxon>Hexapoda</taxon>
        <taxon>Insecta</taxon>
        <taxon>Pterygota</taxon>
        <taxon>Neoptera</taxon>
        <taxon>Endopterygota</taxon>
        <taxon>Coleoptera</taxon>
        <taxon>Polyphaga</taxon>
        <taxon>Elateriformia</taxon>
        <taxon>Elateroidea</taxon>
        <taxon>Elateridae</taxon>
        <taxon>Agrypninae</taxon>
        <taxon>Pyrophorini</taxon>
        <taxon>Ignelater</taxon>
    </lineage>
</organism>
<evidence type="ECO:0000313" key="2">
    <source>
        <dbReference type="Proteomes" id="UP000801492"/>
    </source>
</evidence>
<protein>
    <submittedName>
        <fullName evidence="1">Uncharacterized protein</fullName>
    </submittedName>
</protein>
<keyword evidence="2" id="KW-1185">Reference proteome</keyword>